<protein>
    <submittedName>
        <fullName evidence="1">Uncharacterized protein</fullName>
    </submittedName>
</protein>
<gene>
    <name evidence="1" type="ORF">L6164_017410</name>
</gene>
<sequence>MSMASRVSAIPSYSAAPVRNHGGGGASRVAVADKIKPKLRFGGMAIHVLSKGRMPPSGPSHRGNHAPFKFSDYNDLQEEEASLLEIVKKPAKEAVDADVKIYVKEKSDDKISHMDFIFHGITAQSKVHGDGAPTIGYISTEAAQGKFLQAWTEKLKKTNFHLWDVAKRLDSLFDAKTNEEIALIKYASCLTANIVKYFVVPKLWTVINEKKKVSHSTLAGVRYRYYCSSIARTFLIVPKPLRVKAYEVLQKAHEAAIYSLKPGNLMRCAYKAAISVVENELPFLVSNLAKCAGSSIGIDYIGCSESSLHFEDRNQNIVREGMVFEVSVSSKALKDVLVSLNKNEKAKKLNMKAGAESEKEAVHPPRKKQRELEGLSLTETLATQQLQAAQQEAPMSNRNLLPATGAKHAHAKRAAASSGISATYACYKGMFNIPAEDLPYLETGLEHYPQTVAPTSILLVPAHLLHSLPSIFFFHILLFPHSPSLSHPPESALLRRVFSATGILPCVKG</sequence>
<keyword evidence="2" id="KW-1185">Reference proteome</keyword>
<organism evidence="1 2">
    <name type="scientific">Bauhinia variegata</name>
    <name type="common">Purple orchid tree</name>
    <name type="synonym">Phanera variegata</name>
    <dbReference type="NCBI Taxonomy" id="167791"/>
    <lineage>
        <taxon>Eukaryota</taxon>
        <taxon>Viridiplantae</taxon>
        <taxon>Streptophyta</taxon>
        <taxon>Embryophyta</taxon>
        <taxon>Tracheophyta</taxon>
        <taxon>Spermatophyta</taxon>
        <taxon>Magnoliopsida</taxon>
        <taxon>eudicotyledons</taxon>
        <taxon>Gunneridae</taxon>
        <taxon>Pentapetalae</taxon>
        <taxon>rosids</taxon>
        <taxon>fabids</taxon>
        <taxon>Fabales</taxon>
        <taxon>Fabaceae</taxon>
        <taxon>Cercidoideae</taxon>
        <taxon>Cercideae</taxon>
        <taxon>Bauhiniinae</taxon>
        <taxon>Bauhinia</taxon>
    </lineage>
</organism>
<proteinExistence type="predicted"/>
<reference evidence="1 2" key="1">
    <citation type="journal article" date="2022" name="DNA Res.">
        <title>Chromosomal-level genome assembly of the orchid tree Bauhinia variegata (Leguminosae; Cercidoideae) supports the allotetraploid origin hypothesis of Bauhinia.</title>
        <authorList>
            <person name="Zhong Y."/>
            <person name="Chen Y."/>
            <person name="Zheng D."/>
            <person name="Pang J."/>
            <person name="Liu Y."/>
            <person name="Luo S."/>
            <person name="Meng S."/>
            <person name="Qian L."/>
            <person name="Wei D."/>
            <person name="Dai S."/>
            <person name="Zhou R."/>
        </authorList>
    </citation>
    <scope>NUCLEOTIDE SEQUENCE [LARGE SCALE GENOMIC DNA]</scope>
    <source>
        <strain evidence="1">BV-YZ2020</strain>
    </source>
</reference>
<comment type="caution">
    <text evidence="1">The sequence shown here is derived from an EMBL/GenBank/DDBJ whole genome shotgun (WGS) entry which is preliminary data.</text>
</comment>
<dbReference type="EMBL" id="CM039432">
    <property type="protein sequence ID" value="KAI4332506.1"/>
    <property type="molecule type" value="Genomic_DNA"/>
</dbReference>
<dbReference type="Proteomes" id="UP000828941">
    <property type="component" value="Chromosome 7"/>
</dbReference>
<accession>A0ACB9NBC4</accession>
<name>A0ACB9NBC4_BAUVA</name>
<evidence type="ECO:0000313" key="2">
    <source>
        <dbReference type="Proteomes" id="UP000828941"/>
    </source>
</evidence>
<evidence type="ECO:0000313" key="1">
    <source>
        <dbReference type="EMBL" id="KAI4332506.1"/>
    </source>
</evidence>